<evidence type="ECO:0000313" key="6">
    <source>
        <dbReference type="Proteomes" id="UP001172159"/>
    </source>
</evidence>
<dbReference type="PRINTS" id="PR00081">
    <property type="entry name" value="GDHRDH"/>
</dbReference>
<dbReference type="InterPro" id="IPR020904">
    <property type="entry name" value="Sc_DH/Rdtase_CS"/>
</dbReference>
<dbReference type="NCBIfam" id="NF005559">
    <property type="entry name" value="PRK07231.1"/>
    <property type="match status" value="1"/>
</dbReference>
<comment type="caution">
    <text evidence="5">The sequence shown here is derived from an EMBL/GenBank/DDBJ whole genome shotgun (WGS) entry which is preliminary data.</text>
</comment>
<dbReference type="FunFam" id="3.40.50.720:FF:000084">
    <property type="entry name" value="Short-chain dehydrogenase reductase"/>
    <property type="match status" value="1"/>
</dbReference>
<dbReference type="GO" id="GO:0016491">
    <property type="term" value="F:oxidoreductase activity"/>
    <property type="evidence" value="ECO:0007669"/>
    <property type="project" value="UniProtKB-KW"/>
</dbReference>
<organism evidence="5 6">
    <name type="scientific">Apiosordaria backusii</name>
    <dbReference type="NCBI Taxonomy" id="314023"/>
    <lineage>
        <taxon>Eukaryota</taxon>
        <taxon>Fungi</taxon>
        <taxon>Dikarya</taxon>
        <taxon>Ascomycota</taxon>
        <taxon>Pezizomycotina</taxon>
        <taxon>Sordariomycetes</taxon>
        <taxon>Sordariomycetidae</taxon>
        <taxon>Sordariales</taxon>
        <taxon>Lasiosphaeriaceae</taxon>
        <taxon>Apiosordaria</taxon>
    </lineage>
</organism>
<evidence type="ECO:0000259" key="4">
    <source>
        <dbReference type="SMART" id="SM00822"/>
    </source>
</evidence>
<protein>
    <recommendedName>
        <fullName evidence="4">Ketoreductase domain-containing protein</fullName>
    </recommendedName>
</protein>
<comment type="similarity">
    <text evidence="1">Belongs to the short-chain dehydrogenases/reductases (SDR) family.</text>
</comment>
<evidence type="ECO:0000256" key="2">
    <source>
        <dbReference type="ARBA" id="ARBA00022857"/>
    </source>
</evidence>
<dbReference type="InterPro" id="IPR057326">
    <property type="entry name" value="KR_dom"/>
</dbReference>
<keyword evidence="3" id="KW-0560">Oxidoreductase</keyword>
<dbReference type="InterPro" id="IPR036291">
    <property type="entry name" value="NAD(P)-bd_dom_sf"/>
</dbReference>
<dbReference type="SMART" id="SM00822">
    <property type="entry name" value="PKS_KR"/>
    <property type="match status" value="1"/>
</dbReference>
<dbReference type="Gene3D" id="3.40.50.720">
    <property type="entry name" value="NAD(P)-binding Rossmann-like Domain"/>
    <property type="match status" value="1"/>
</dbReference>
<keyword evidence="6" id="KW-1185">Reference proteome</keyword>
<dbReference type="SUPFAM" id="SSF51735">
    <property type="entry name" value="NAD(P)-binding Rossmann-fold domains"/>
    <property type="match status" value="1"/>
</dbReference>
<dbReference type="Pfam" id="PF13561">
    <property type="entry name" value="adh_short_C2"/>
    <property type="match status" value="1"/>
</dbReference>
<dbReference type="InterPro" id="IPR002347">
    <property type="entry name" value="SDR_fam"/>
</dbReference>
<dbReference type="EMBL" id="JAUKTV010000010">
    <property type="protein sequence ID" value="KAK0726599.1"/>
    <property type="molecule type" value="Genomic_DNA"/>
</dbReference>
<dbReference type="AlphaFoldDB" id="A0AA40B2U6"/>
<evidence type="ECO:0000256" key="1">
    <source>
        <dbReference type="ARBA" id="ARBA00006484"/>
    </source>
</evidence>
<gene>
    <name evidence="5" type="ORF">B0T21DRAFT_395048</name>
</gene>
<evidence type="ECO:0000256" key="3">
    <source>
        <dbReference type="ARBA" id="ARBA00023002"/>
    </source>
</evidence>
<dbReference type="PANTHER" id="PTHR43639">
    <property type="entry name" value="OXIDOREDUCTASE, SHORT-CHAIN DEHYDROGENASE/REDUCTASE FAMILY (AFU_ORTHOLOGUE AFUA_5G02870)"/>
    <property type="match status" value="1"/>
</dbReference>
<feature type="domain" description="Ketoreductase" evidence="4">
    <location>
        <begin position="11"/>
        <end position="196"/>
    </location>
</feature>
<proteinExistence type="inferred from homology"/>
<evidence type="ECO:0000313" key="5">
    <source>
        <dbReference type="EMBL" id="KAK0726599.1"/>
    </source>
</evidence>
<reference evidence="5" key="1">
    <citation type="submission" date="2023-06" db="EMBL/GenBank/DDBJ databases">
        <title>Genome-scale phylogeny and comparative genomics of the fungal order Sordariales.</title>
        <authorList>
            <consortium name="Lawrence Berkeley National Laboratory"/>
            <person name="Hensen N."/>
            <person name="Bonometti L."/>
            <person name="Westerberg I."/>
            <person name="Brannstrom I.O."/>
            <person name="Guillou S."/>
            <person name="Cros-Aarteil S."/>
            <person name="Calhoun S."/>
            <person name="Haridas S."/>
            <person name="Kuo A."/>
            <person name="Mondo S."/>
            <person name="Pangilinan J."/>
            <person name="Riley R."/>
            <person name="Labutti K."/>
            <person name="Andreopoulos B."/>
            <person name="Lipzen A."/>
            <person name="Chen C."/>
            <person name="Yanf M."/>
            <person name="Daum C."/>
            <person name="Ng V."/>
            <person name="Clum A."/>
            <person name="Steindorff A."/>
            <person name="Ohm R."/>
            <person name="Martin F."/>
            <person name="Silar P."/>
            <person name="Natvig D."/>
            <person name="Lalanne C."/>
            <person name="Gautier V."/>
            <person name="Ament-Velasquez S.L."/>
            <person name="Kruys A."/>
            <person name="Hutchinson M.I."/>
            <person name="Powell A.J."/>
            <person name="Barry K."/>
            <person name="Miller A.N."/>
            <person name="Grigoriev I.V."/>
            <person name="Debuchy R."/>
            <person name="Gladieux P."/>
            <person name="Thoren M.H."/>
            <person name="Johannesson H."/>
        </authorList>
    </citation>
    <scope>NUCLEOTIDE SEQUENCE</scope>
    <source>
        <strain evidence="5">CBS 540.89</strain>
    </source>
</reference>
<dbReference type="PROSITE" id="PS00061">
    <property type="entry name" value="ADH_SHORT"/>
    <property type="match status" value="1"/>
</dbReference>
<keyword evidence="2" id="KW-0521">NADP</keyword>
<dbReference type="Proteomes" id="UP001172159">
    <property type="component" value="Unassembled WGS sequence"/>
</dbReference>
<dbReference type="PRINTS" id="PR00080">
    <property type="entry name" value="SDRFAMILY"/>
</dbReference>
<dbReference type="PANTHER" id="PTHR43639:SF1">
    <property type="entry name" value="SHORT-CHAIN DEHYDROGENASE_REDUCTASE FAMILY PROTEIN"/>
    <property type="match status" value="1"/>
</dbReference>
<name>A0AA40B2U6_9PEZI</name>
<accession>A0AA40B2U6</accession>
<sequence>MEESKRTLQGKVAIVTGASRGIGASIATRLAKHGASVVINYLNSASEARELSKRLHNDYRVGTLAVKADISKPEDVAKIFQQTMICFGTIDIVVSNAGIEHFGDLSAVKPEEIDHVFDVNVKGQFFVAQQAEKLMKEGGRLILTSSVSAVMGVPRHAIYAASKAAVTGMTKCLAWDFGKKNITVNCIAAGGVKSDMYEKNAKEYMKNGQDLSMDEIDARVSAWSPLGRVGMPDDIAGAVALLASDEAGWITGQTLHVSGGAHMATA</sequence>